<feature type="transmembrane region" description="Helical" evidence="9">
    <location>
        <begin position="115"/>
        <end position="139"/>
    </location>
</feature>
<dbReference type="GO" id="GO:0016020">
    <property type="term" value="C:membrane"/>
    <property type="evidence" value="ECO:0007669"/>
    <property type="project" value="InterPro"/>
</dbReference>
<feature type="transmembrane region" description="Helical" evidence="9">
    <location>
        <begin position="27"/>
        <end position="49"/>
    </location>
</feature>
<keyword evidence="9" id="KW-0812">Transmembrane</keyword>
<dbReference type="InterPro" id="IPR050482">
    <property type="entry name" value="Sensor_HK_TwoCompSys"/>
</dbReference>
<keyword evidence="3" id="KW-0597">Phosphoprotein</keyword>
<dbReference type="GO" id="GO:0005524">
    <property type="term" value="F:ATP binding"/>
    <property type="evidence" value="ECO:0007669"/>
    <property type="project" value="UniProtKB-KW"/>
</dbReference>
<comment type="catalytic activity">
    <reaction evidence="1">
        <text>ATP + protein L-histidine = ADP + protein N-phospho-L-histidine.</text>
        <dbReference type="EC" id="2.7.13.3"/>
    </reaction>
</comment>
<keyword evidence="7" id="KW-0067">ATP-binding</keyword>
<feature type="transmembrane region" description="Helical" evidence="9">
    <location>
        <begin position="159"/>
        <end position="182"/>
    </location>
</feature>
<dbReference type="GO" id="GO:0046983">
    <property type="term" value="F:protein dimerization activity"/>
    <property type="evidence" value="ECO:0007669"/>
    <property type="project" value="InterPro"/>
</dbReference>
<organism evidence="13">
    <name type="scientific">Micromonospora carbonacea</name>
    <dbReference type="NCBI Taxonomy" id="47853"/>
    <lineage>
        <taxon>Bacteria</taxon>
        <taxon>Bacillati</taxon>
        <taxon>Actinomycetota</taxon>
        <taxon>Actinomycetes</taxon>
        <taxon>Micromonosporales</taxon>
        <taxon>Micromonosporaceae</taxon>
        <taxon>Micromonospora</taxon>
    </lineage>
</organism>
<dbReference type="EC" id="2.7.13.3" evidence="2"/>
<keyword evidence="6 13" id="KW-0418">Kinase</keyword>
<evidence type="ECO:0000256" key="3">
    <source>
        <dbReference type="ARBA" id="ARBA00022553"/>
    </source>
</evidence>
<dbReference type="Pfam" id="PF07730">
    <property type="entry name" value="HisKA_3"/>
    <property type="match status" value="1"/>
</dbReference>
<evidence type="ECO:0000256" key="7">
    <source>
        <dbReference type="ARBA" id="ARBA00022840"/>
    </source>
</evidence>
<reference evidence="13" key="1">
    <citation type="submission" date="2020-08" db="EMBL/GenBank/DDBJ databases">
        <title>A bifunctional nitrone conjugated secondary metabolite targeting the ribosome.</title>
        <authorList>
            <person name="Limbrick E.M."/>
            <person name="Graf M."/>
            <person name="Derewacz D.K."/>
            <person name="Nguyen F."/>
            <person name="Spraggins J.M."/>
            <person name="Wieland M."/>
            <person name="Ynigez-Gutierrez A.E."/>
            <person name="Reisman B.J."/>
            <person name="Zinshteyn B."/>
            <person name="McCulloch K."/>
            <person name="Iverson T.M."/>
            <person name="Green R."/>
            <person name="Wilson D.N."/>
            <person name="Bachmann B.O."/>
        </authorList>
    </citation>
    <scope>NUCLEOTIDE SEQUENCE</scope>
    <source>
        <strain evidence="13">Africana</strain>
    </source>
</reference>
<dbReference type="PANTHER" id="PTHR24421">
    <property type="entry name" value="NITRATE/NITRITE SENSOR PROTEIN NARX-RELATED"/>
    <property type="match status" value="1"/>
</dbReference>
<name>A0A7D5YG88_9ACTN</name>
<feature type="domain" description="Putative sensor" evidence="12">
    <location>
        <begin position="54"/>
        <end position="191"/>
    </location>
</feature>
<accession>A0A7D5YG88</accession>
<feature type="domain" description="Signal transduction histidine kinase subgroup 3 dimerisation and phosphoacceptor" evidence="11">
    <location>
        <begin position="220"/>
        <end position="286"/>
    </location>
</feature>
<feature type="domain" description="Histidine kinase/HSP90-like ATPase" evidence="10">
    <location>
        <begin position="324"/>
        <end position="402"/>
    </location>
</feature>
<dbReference type="InterPro" id="IPR011712">
    <property type="entry name" value="Sig_transdc_His_kin_sub3_dim/P"/>
</dbReference>
<keyword evidence="8" id="KW-0902">Two-component regulatory system</keyword>
<evidence type="ECO:0000259" key="11">
    <source>
        <dbReference type="Pfam" id="PF07730"/>
    </source>
</evidence>
<dbReference type="GO" id="GO:0000155">
    <property type="term" value="F:phosphorelay sensor kinase activity"/>
    <property type="evidence" value="ECO:0007669"/>
    <property type="project" value="InterPro"/>
</dbReference>
<evidence type="ECO:0000256" key="2">
    <source>
        <dbReference type="ARBA" id="ARBA00012438"/>
    </source>
</evidence>
<keyword evidence="9" id="KW-0472">Membrane</keyword>
<dbReference type="Pfam" id="PF02518">
    <property type="entry name" value="HATPase_c"/>
    <property type="match status" value="1"/>
</dbReference>
<dbReference type="CDD" id="cd16917">
    <property type="entry name" value="HATPase_UhpB-NarQ-NarX-like"/>
    <property type="match status" value="1"/>
</dbReference>
<gene>
    <name evidence="13" type="ORF">HZU44_18725</name>
</gene>
<dbReference type="AlphaFoldDB" id="A0A7D5YG88"/>
<dbReference type="SUPFAM" id="SSF55874">
    <property type="entry name" value="ATPase domain of HSP90 chaperone/DNA topoisomerase II/histidine kinase"/>
    <property type="match status" value="1"/>
</dbReference>
<evidence type="ECO:0000256" key="5">
    <source>
        <dbReference type="ARBA" id="ARBA00022741"/>
    </source>
</evidence>
<evidence type="ECO:0000259" key="10">
    <source>
        <dbReference type="Pfam" id="PF02518"/>
    </source>
</evidence>
<evidence type="ECO:0000256" key="8">
    <source>
        <dbReference type="ARBA" id="ARBA00023012"/>
    </source>
</evidence>
<dbReference type="InterPro" id="IPR003594">
    <property type="entry name" value="HATPase_dom"/>
</dbReference>
<protein>
    <recommendedName>
        <fullName evidence="2">histidine kinase</fullName>
        <ecNumber evidence="2">2.7.13.3</ecNumber>
    </recommendedName>
</protein>
<dbReference type="Gene3D" id="1.20.5.1930">
    <property type="match status" value="1"/>
</dbReference>
<keyword evidence="5" id="KW-0547">Nucleotide-binding</keyword>
<dbReference type="Pfam" id="PF13796">
    <property type="entry name" value="Sensor"/>
    <property type="match status" value="1"/>
</dbReference>
<evidence type="ECO:0000256" key="9">
    <source>
        <dbReference type="SAM" id="Phobius"/>
    </source>
</evidence>
<keyword evidence="9" id="KW-1133">Transmembrane helix</keyword>
<proteinExistence type="predicted"/>
<evidence type="ECO:0000256" key="6">
    <source>
        <dbReference type="ARBA" id="ARBA00022777"/>
    </source>
</evidence>
<dbReference type="EMBL" id="CP058905">
    <property type="protein sequence ID" value="QLJ96914.1"/>
    <property type="molecule type" value="Genomic_DNA"/>
</dbReference>
<dbReference type="InterPro" id="IPR025828">
    <property type="entry name" value="Put_sensor_dom"/>
</dbReference>
<dbReference type="InterPro" id="IPR036890">
    <property type="entry name" value="HATPase_C_sf"/>
</dbReference>
<evidence type="ECO:0000256" key="1">
    <source>
        <dbReference type="ARBA" id="ARBA00000085"/>
    </source>
</evidence>
<sequence>MPVRTALEALSLPPMQLVGSSWPWRSALYLAVGALPSVPALLLLMRYGIEEPLPVLLAAVSTLVTGAIVFGLLERRRLRLVDNVPLPDAHRPLHRRGWRHALRVRLHEQVTWRKIGFTGISTTVLCWLDAVVLACMVGYPTAAVLSPLHERDSPPLATLVSGMMGVGLLAAAPYVLTAWAGARAAMARALLGPRESDRLGERLVEVTRSRARLVDAFEGERRRIERDLHDGAQQRLVALNVYLGLARLEVLAGSPAHDPLVKAQELAQRALSELRELIRGVHPQVLTDRGLAAALHDLAGRSPVPVDVDVRLPGRLPPSIEVTAYFVVSEALTNIARHSRAGRAAVTAGLHDDRLILRISDDGVGGADQRAGTGLAGLADRVAAVGGTMSLSSPPGGPTLVKAEFAGVVR</sequence>
<evidence type="ECO:0000259" key="12">
    <source>
        <dbReference type="Pfam" id="PF13796"/>
    </source>
</evidence>
<evidence type="ECO:0000313" key="13">
    <source>
        <dbReference type="EMBL" id="QLJ96914.1"/>
    </source>
</evidence>
<feature type="transmembrane region" description="Helical" evidence="9">
    <location>
        <begin position="55"/>
        <end position="73"/>
    </location>
</feature>
<evidence type="ECO:0000256" key="4">
    <source>
        <dbReference type="ARBA" id="ARBA00022679"/>
    </source>
</evidence>
<dbReference type="PANTHER" id="PTHR24421:SF10">
    <property type="entry name" value="NITRATE_NITRITE SENSOR PROTEIN NARQ"/>
    <property type="match status" value="1"/>
</dbReference>
<dbReference type="Gene3D" id="3.30.565.10">
    <property type="entry name" value="Histidine kinase-like ATPase, C-terminal domain"/>
    <property type="match status" value="1"/>
</dbReference>
<keyword evidence="4" id="KW-0808">Transferase</keyword>